<name>X1HHF4_9ZZZZ</name>
<dbReference type="EMBL" id="BARU01012775">
    <property type="protein sequence ID" value="GAH44743.1"/>
    <property type="molecule type" value="Genomic_DNA"/>
</dbReference>
<evidence type="ECO:0000313" key="1">
    <source>
        <dbReference type="EMBL" id="GAH44743.1"/>
    </source>
</evidence>
<sequence length="228" mass="24820">RLDETLAFGLEDSAPAGAATIYAAHPGERPVFSAGVLVEGWAERGDGIWEADLPKGLESVNSLYDGEGMLPRARGQGFVPAAEGTPWTMSYPEGAVPGDLDVEHAELAIVPHYPWAMSVLPVERMDPETRTVEVAVPGTYPLDQPTFGRFPEGSAWIENVLDVLDEPGEWCVDRKAGKLYLMSKKDEPGDIFAPVLTELVRVEGEIDYAGPEDTPVRNLVFRGLTFTH</sequence>
<accession>X1HHF4</accession>
<comment type="caution">
    <text evidence="1">The sequence shown here is derived from an EMBL/GenBank/DDBJ whole genome shotgun (WGS) entry which is preliminary data.</text>
</comment>
<organism evidence="1">
    <name type="scientific">marine sediment metagenome</name>
    <dbReference type="NCBI Taxonomy" id="412755"/>
    <lineage>
        <taxon>unclassified sequences</taxon>
        <taxon>metagenomes</taxon>
        <taxon>ecological metagenomes</taxon>
    </lineage>
</organism>
<reference evidence="1" key="1">
    <citation type="journal article" date="2014" name="Front. Microbiol.">
        <title>High frequency of phylogenetically diverse reductive dehalogenase-homologous genes in deep subseafloor sedimentary metagenomes.</title>
        <authorList>
            <person name="Kawai M."/>
            <person name="Futagami T."/>
            <person name="Toyoda A."/>
            <person name="Takaki Y."/>
            <person name="Nishi S."/>
            <person name="Hori S."/>
            <person name="Arai W."/>
            <person name="Tsubouchi T."/>
            <person name="Morono Y."/>
            <person name="Uchiyama I."/>
            <person name="Ito T."/>
            <person name="Fujiyama A."/>
            <person name="Inagaki F."/>
            <person name="Takami H."/>
        </authorList>
    </citation>
    <scope>NUCLEOTIDE SEQUENCE</scope>
    <source>
        <strain evidence="1">Expedition CK06-06</strain>
    </source>
</reference>
<feature type="non-terminal residue" evidence="1">
    <location>
        <position position="228"/>
    </location>
</feature>
<gene>
    <name evidence="1" type="ORF">S03H2_23400</name>
</gene>
<dbReference type="AlphaFoldDB" id="X1HHF4"/>
<protein>
    <submittedName>
        <fullName evidence="1">Uncharacterized protein</fullName>
    </submittedName>
</protein>
<feature type="non-terminal residue" evidence="1">
    <location>
        <position position="1"/>
    </location>
</feature>
<dbReference type="PANTHER" id="PTHR36453">
    <property type="entry name" value="SECRETED PROTEIN-RELATED"/>
    <property type="match status" value="1"/>
</dbReference>
<proteinExistence type="predicted"/>
<dbReference type="PANTHER" id="PTHR36453:SF1">
    <property type="entry name" value="RIGHT HANDED BETA HELIX DOMAIN-CONTAINING PROTEIN"/>
    <property type="match status" value="1"/>
</dbReference>